<proteinExistence type="predicted"/>
<keyword evidence="2" id="KW-0472">Membrane</keyword>
<feature type="region of interest" description="Disordered" evidence="1">
    <location>
        <begin position="165"/>
        <end position="200"/>
    </location>
</feature>
<dbReference type="RefSeq" id="WP_186900853.1">
    <property type="nucleotide sequence ID" value="NZ_JACOOT010000007.1"/>
</dbReference>
<keyword evidence="2" id="KW-0812">Transmembrane</keyword>
<organism evidence="3 4">
    <name type="scientific">Blautia segnis</name>
    <dbReference type="NCBI Taxonomy" id="2763030"/>
    <lineage>
        <taxon>Bacteria</taxon>
        <taxon>Bacillati</taxon>
        <taxon>Bacillota</taxon>
        <taxon>Clostridia</taxon>
        <taxon>Lachnospirales</taxon>
        <taxon>Lachnospiraceae</taxon>
        <taxon>Blautia</taxon>
    </lineage>
</organism>
<feature type="transmembrane region" description="Helical" evidence="2">
    <location>
        <begin position="21"/>
        <end position="40"/>
    </location>
</feature>
<keyword evidence="4" id="KW-1185">Reference proteome</keyword>
<dbReference type="EMBL" id="JACOOT010000007">
    <property type="protein sequence ID" value="MBC5650070.1"/>
    <property type="molecule type" value="Genomic_DNA"/>
</dbReference>
<comment type="caution">
    <text evidence="3">The sequence shown here is derived from an EMBL/GenBank/DDBJ whole genome shotgun (WGS) entry which is preliminary data.</text>
</comment>
<evidence type="ECO:0000256" key="1">
    <source>
        <dbReference type="SAM" id="MobiDB-lite"/>
    </source>
</evidence>
<feature type="transmembrane region" description="Helical" evidence="2">
    <location>
        <begin position="102"/>
        <end position="124"/>
    </location>
</feature>
<sequence>MDQFEKQKIERQALNGKMTMMFGGIFLMFSAITSTLMYGINFFMTAQQADKGVAEYVELLKKADVGSNFLRVAGVCFLLVGIYETIAGFITAKNSNRIDKSLFTMKIIISLLIVEIMMQVYLFFTGLMNLGFLFTAILLPLFMLWGVTRLRKVAKADPERVYAAKPVTRDKSRQQSAAPKKSIRERAAMQAREDDGEPKQ</sequence>
<reference evidence="3 4" key="1">
    <citation type="submission" date="2020-08" db="EMBL/GenBank/DDBJ databases">
        <title>Genome public.</title>
        <authorList>
            <person name="Liu C."/>
            <person name="Sun Q."/>
        </authorList>
    </citation>
    <scope>NUCLEOTIDE SEQUENCE [LARGE SCALE GENOMIC DNA]</scope>
    <source>
        <strain evidence="3 4">BX17</strain>
    </source>
</reference>
<feature type="compositionally biased region" description="Basic and acidic residues" evidence="1">
    <location>
        <begin position="182"/>
        <end position="200"/>
    </location>
</feature>
<keyword evidence="2" id="KW-1133">Transmembrane helix</keyword>
<evidence type="ECO:0000313" key="4">
    <source>
        <dbReference type="Proteomes" id="UP000652847"/>
    </source>
</evidence>
<evidence type="ECO:0000313" key="3">
    <source>
        <dbReference type="EMBL" id="MBC5650070.1"/>
    </source>
</evidence>
<dbReference type="Proteomes" id="UP000652847">
    <property type="component" value="Unassembled WGS sequence"/>
</dbReference>
<accession>A0A8I0AG40</accession>
<dbReference type="AlphaFoldDB" id="A0A8I0AG40"/>
<gene>
    <name evidence="3" type="ORF">H8S54_02755</name>
</gene>
<name>A0A8I0AG40_9FIRM</name>
<evidence type="ECO:0000256" key="2">
    <source>
        <dbReference type="SAM" id="Phobius"/>
    </source>
</evidence>
<feature type="transmembrane region" description="Helical" evidence="2">
    <location>
        <begin position="69"/>
        <end position="90"/>
    </location>
</feature>
<feature type="transmembrane region" description="Helical" evidence="2">
    <location>
        <begin position="130"/>
        <end position="147"/>
    </location>
</feature>
<protein>
    <submittedName>
        <fullName evidence="3">Uncharacterized protein</fullName>
    </submittedName>
</protein>